<dbReference type="SUPFAM" id="SSF52540">
    <property type="entry name" value="P-loop containing nucleoside triphosphate hydrolases"/>
    <property type="match status" value="1"/>
</dbReference>
<dbReference type="Gene3D" id="3.40.50.300">
    <property type="entry name" value="P-loop containing nucleotide triphosphate hydrolases"/>
    <property type="match status" value="1"/>
</dbReference>
<dbReference type="Pfam" id="PF13207">
    <property type="entry name" value="AAA_17"/>
    <property type="match status" value="1"/>
</dbReference>
<dbReference type="RefSeq" id="WP_277523521.1">
    <property type="nucleotide sequence ID" value="NZ_JAMQOT010000007.1"/>
</dbReference>
<protein>
    <submittedName>
        <fullName evidence="1">AAA family ATPase</fullName>
    </submittedName>
</protein>
<dbReference type="Proteomes" id="UP001154061">
    <property type="component" value="Unassembled WGS sequence"/>
</dbReference>
<accession>A0A9Q4Q1P0</accession>
<comment type="caution">
    <text evidence="1">The sequence shown here is derived from an EMBL/GenBank/DDBJ whole genome shotgun (WGS) entry which is preliminary data.</text>
</comment>
<keyword evidence="2" id="KW-1185">Reference proteome</keyword>
<evidence type="ECO:0000313" key="2">
    <source>
        <dbReference type="Proteomes" id="UP001154061"/>
    </source>
</evidence>
<sequence>MENLIHLVGGAPGVGKSTIVEEVNNRPDIDIFYARMGNLIYELARDEGHVENTRDRIRPALYRELGCTVAENLRSDIDRKHIVLDCHFVDYDGYGYMPKITVPVANELAPDTITVIEAPPEVVPDRIRDRIRSKERAVPSIEGVQEHMMLERQYAVSISNQVGCWLRLLNNENSTVESTAESFARSIVSYSRIFEY</sequence>
<dbReference type="AlphaFoldDB" id="A0A9Q4Q1P0"/>
<reference evidence="1" key="1">
    <citation type="submission" date="2022-06" db="EMBL/GenBank/DDBJ databases">
        <title>Natrinema sp. a new haloarchaeum isolate from saline soil.</title>
        <authorList>
            <person name="Strakova D."/>
            <person name="Galisteo C."/>
            <person name="Sanchez-Porro C."/>
            <person name="Ventosa A."/>
        </authorList>
    </citation>
    <scope>NUCLEOTIDE SEQUENCE</scope>
    <source>
        <strain evidence="1">S1CR25-10</strain>
    </source>
</reference>
<name>A0A9Q4Q1P0_9EURY</name>
<organism evidence="1 2">
    <name type="scientific">Natrinema salsiterrestre</name>
    <dbReference type="NCBI Taxonomy" id="2950540"/>
    <lineage>
        <taxon>Archaea</taxon>
        <taxon>Methanobacteriati</taxon>
        <taxon>Methanobacteriota</taxon>
        <taxon>Stenosarchaea group</taxon>
        <taxon>Halobacteria</taxon>
        <taxon>Halobacteriales</taxon>
        <taxon>Natrialbaceae</taxon>
        <taxon>Natrinema</taxon>
    </lineage>
</organism>
<gene>
    <name evidence="1" type="ORF">NDI89_17985</name>
</gene>
<dbReference type="InterPro" id="IPR027417">
    <property type="entry name" value="P-loop_NTPase"/>
</dbReference>
<evidence type="ECO:0000313" key="1">
    <source>
        <dbReference type="EMBL" id="MDF9747479.1"/>
    </source>
</evidence>
<dbReference type="EMBL" id="JAMQOT010000007">
    <property type="protein sequence ID" value="MDF9747479.1"/>
    <property type="molecule type" value="Genomic_DNA"/>
</dbReference>
<proteinExistence type="predicted"/>